<name>A0A1C0AX88_9BACT</name>
<dbReference type="AlphaFoldDB" id="A0A1C0AX88"/>
<evidence type="ECO:0000313" key="5">
    <source>
        <dbReference type="EMBL" id="OCL91650.1"/>
    </source>
</evidence>
<keyword evidence="3" id="KW-1015">Disulfide bond</keyword>
<dbReference type="SUPFAM" id="SSF81901">
    <property type="entry name" value="HCP-like"/>
    <property type="match status" value="1"/>
</dbReference>
<dbReference type="EMBL" id="LDIR01000002">
    <property type="protein sequence ID" value="OCL91650.1"/>
    <property type="molecule type" value="Genomic_DNA"/>
</dbReference>
<dbReference type="Proteomes" id="UP000322644">
    <property type="component" value="Chromosome"/>
</dbReference>
<evidence type="ECO:0000256" key="3">
    <source>
        <dbReference type="ARBA" id="ARBA00023157"/>
    </source>
</evidence>
<dbReference type="OrthoDB" id="9772133at2"/>
<dbReference type="GO" id="GO:0008800">
    <property type="term" value="F:beta-lactamase activity"/>
    <property type="evidence" value="ECO:0007669"/>
    <property type="project" value="UniProtKB-EC"/>
</dbReference>
<evidence type="ECO:0000256" key="2">
    <source>
        <dbReference type="ARBA" id="ARBA00012865"/>
    </source>
</evidence>
<accession>A0A1C0AX88</accession>
<keyword evidence="4" id="KW-0046">Antibiotic resistance</keyword>
<dbReference type="Proteomes" id="UP000093159">
    <property type="component" value="Unassembled WGS sequence"/>
</dbReference>
<reference evidence="5 7" key="1">
    <citation type="submission" date="2015-05" db="EMBL/GenBank/DDBJ databases">
        <authorList>
            <person name="Rovetto F."/>
            <person name="Cocolin L."/>
            <person name="Illeghems K."/>
            <person name="Van Nieuwerburgh F."/>
            <person name="Houf K."/>
        </authorList>
    </citation>
    <scope>NUCLEOTIDE SEQUENCE [LARGE SCALE GENOMIC DNA]</scope>
    <source>
        <strain evidence="5 7">117434</strain>
    </source>
</reference>
<protein>
    <recommendedName>
        <fullName evidence="2">beta-lactamase</fullName>
        <ecNumber evidence="2">3.5.2.6</ecNumber>
    </recommendedName>
</protein>
<dbReference type="Pfam" id="PF08238">
    <property type="entry name" value="Sel1"/>
    <property type="match status" value="2"/>
</dbReference>
<dbReference type="KEGG" id="apoc:APORC_0096"/>
<dbReference type="EC" id="3.5.2.6" evidence="2"/>
<proteinExistence type="predicted"/>
<evidence type="ECO:0000256" key="4">
    <source>
        <dbReference type="ARBA" id="ARBA00023251"/>
    </source>
</evidence>
<evidence type="ECO:0000313" key="8">
    <source>
        <dbReference type="Proteomes" id="UP000322644"/>
    </source>
</evidence>
<evidence type="ECO:0000256" key="1">
    <source>
        <dbReference type="ARBA" id="ARBA00001526"/>
    </source>
</evidence>
<dbReference type="GO" id="GO:0046677">
    <property type="term" value="P:response to antibiotic"/>
    <property type="evidence" value="ECO:0007669"/>
    <property type="project" value="UniProtKB-KW"/>
</dbReference>
<evidence type="ECO:0000313" key="6">
    <source>
        <dbReference type="EMBL" id="QEP39735.1"/>
    </source>
</evidence>
<reference evidence="6 8" key="3">
    <citation type="submission" date="2019-09" db="EMBL/GenBank/DDBJ databases">
        <title>Taxonomic note: a critical rebuttal of the proposed division of the genus Arcobacter into six genera, emended descriptions of Arcobacter anaerophilus and the genus Arcobacter, and an assessment of genus-level boundaries for Epsilonproteobacteria using in silico genomic comparator tools.</title>
        <authorList>
            <person name="On S.L.W."/>
            <person name="Miller W.G."/>
            <person name="Biggs P."/>
            <person name="Cornelius A."/>
            <person name="Vandamme P."/>
        </authorList>
    </citation>
    <scope>NUCLEOTIDE SEQUENCE [LARGE SCALE GENOMIC DNA]</scope>
    <source>
        <strain evidence="6 8">CCUG 56899</strain>
    </source>
</reference>
<evidence type="ECO:0000313" key="7">
    <source>
        <dbReference type="Proteomes" id="UP000093159"/>
    </source>
</evidence>
<comment type="catalytic activity">
    <reaction evidence="1">
        <text>a beta-lactam + H2O = a substituted beta-amino acid</text>
        <dbReference type="Rhea" id="RHEA:20401"/>
        <dbReference type="ChEBI" id="CHEBI:15377"/>
        <dbReference type="ChEBI" id="CHEBI:35627"/>
        <dbReference type="ChEBI" id="CHEBI:140347"/>
        <dbReference type="EC" id="3.5.2.6"/>
    </reaction>
</comment>
<dbReference type="Gene3D" id="1.25.40.10">
    <property type="entry name" value="Tetratricopeptide repeat domain"/>
    <property type="match status" value="1"/>
</dbReference>
<dbReference type="SMART" id="SM00671">
    <property type="entry name" value="SEL1"/>
    <property type="match status" value="1"/>
</dbReference>
<reference evidence="6 8" key="2">
    <citation type="submission" date="2019-09" db="EMBL/GenBank/DDBJ databases">
        <title>Complete genome sequencing of four Arcobacter species reveals a diverse suite of mobile elements.</title>
        <authorList>
            <person name="Miller W.G."/>
            <person name="Yee E."/>
            <person name="Bono J.L."/>
        </authorList>
    </citation>
    <scope>NUCLEOTIDE SEQUENCE [LARGE SCALE GENOMIC DNA]</scope>
    <source>
        <strain evidence="6 8">CCUG 56899</strain>
    </source>
</reference>
<dbReference type="RefSeq" id="WP_066170606.1">
    <property type="nucleotide sequence ID" value="NZ_CP036246.2"/>
</dbReference>
<sequence>MVEQDYNLAMQWFQNAAYQGDLNAKRNMAEMYKQGYGVAQDYKKSKKLLEEACKLGSHMACMEFIALVNIMLKEK</sequence>
<keyword evidence="7" id="KW-1185">Reference proteome</keyword>
<gene>
    <name evidence="5" type="ORF">AAX28_01395</name>
    <name evidence="6" type="ORF">APORC_0096</name>
</gene>
<dbReference type="EMBL" id="CP036246">
    <property type="protein sequence ID" value="QEP39735.1"/>
    <property type="molecule type" value="Genomic_DNA"/>
</dbReference>
<dbReference type="InterPro" id="IPR011990">
    <property type="entry name" value="TPR-like_helical_dom_sf"/>
</dbReference>
<organism evidence="6 8">
    <name type="scientific">Arcobacter porcinus</name>
    <dbReference type="NCBI Taxonomy" id="1935204"/>
    <lineage>
        <taxon>Bacteria</taxon>
        <taxon>Pseudomonadati</taxon>
        <taxon>Campylobacterota</taxon>
        <taxon>Epsilonproteobacteria</taxon>
        <taxon>Campylobacterales</taxon>
        <taxon>Arcobacteraceae</taxon>
        <taxon>Arcobacter</taxon>
    </lineage>
</organism>
<dbReference type="InterPro" id="IPR006597">
    <property type="entry name" value="Sel1-like"/>
</dbReference>